<protein>
    <submittedName>
        <fullName evidence="1">Uncharacterized protein</fullName>
    </submittedName>
</protein>
<organism evidence="1 2">
    <name type="scientific">Paramuricea clavata</name>
    <name type="common">Red gorgonian</name>
    <name type="synonym">Violescent sea-whip</name>
    <dbReference type="NCBI Taxonomy" id="317549"/>
    <lineage>
        <taxon>Eukaryota</taxon>
        <taxon>Metazoa</taxon>
        <taxon>Cnidaria</taxon>
        <taxon>Anthozoa</taxon>
        <taxon>Octocorallia</taxon>
        <taxon>Malacalcyonacea</taxon>
        <taxon>Plexauridae</taxon>
        <taxon>Paramuricea</taxon>
    </lineage>
</organism>
<dbReference type="GO" id="GO:0016042">
    <property type="term" value="P:lipid catabolic process"/>
    <property type="evidence" value="ECO:0007669"/>
    <property type="project" value="InterPro"/>
</dbReference>
<sequence length="198" mass="21601">MNAVTVLVILATVGFSSAFLFDRCTNEADCVADKCCLGGKICSPKLPVHATCYLTNIHRCGCVSGSSCQVTFNYTVFGKTFYLRQCKRDDVPAENNDFEKVRRLLVRKCSTDSVAQDCGPGRCCLGGKYCAPLIPKYVPCNLEDSHKCPCASGLECRVTKQLTIPGIPGLTESITLSFKQCMPVEESSEVEDVELTEN</sequence>
<dbReference type="AlphaFoldDB" id="A0A6S7FRF6"/>
<evidence type="ECO:0000313" key="1">
    <source>
        <dbReference type="EMBL" id="CAB3980257.1"/>
    </source>
</evidence>
<dbReference type="Proteomes" id="UP001152795">
    <property type="component" value="Unassembled WGS sequence"/>
</dbReference>
<gene>
    <name evidence="1" type="ORF">PACLA_8A035229</name>
</gene>
<name>A0A6S7FRF6_PARCT</name>
<reference evidence="1" key="1">
    <citation type="submission" date="2020-04" db="EMBL/GenBank/DDBJ databases">
        <authorList>
            <person name="Alioto T."/>
            <person name="Alioto T."/>
            <person name="Gomez Garrido J."/>
        </authorList>
    </citation>
    <scope>NUCLEOTIDE SEQUENCE</scope>
    <source>
        <strain evidence="1">A484AB</strain>
    </source>
</reference>
<proteinExistence type="predicted"/>
<dbReference type="GO" id="GO:0007586">
    <property type="term" value="P:digestion"/>
    <property type="evidence" value="ECO:0007669"/>
    <property type="project" value="InterPro"/>
</dbReference>
<dbReference type="GO" id="GO:0005576">
    <property type="term" value="C:extracellular region"/>
    <property type="evidence" value="ECO:0007669"/>
    <property type="project" value="InterPro"/>
</dbReference>
<dbReference type="InterPro" id="IPR001981">
    <property type="entry name" value="Colipase"/>
</dbReference>
<comment type="caution">
    <text evidence="1">The sequence shown here is derived from an EMBL/GenBank/DDBJ whole genome shotgun (WGS) entry which is preliminary data.</text>
</comment>
<dbReference type="OrthoDB" id="5968381at2759"/>
<dbReference type="EMBL" id="CACRXK020000273">
    <property type="protein sequence ID" value="CAB3980257.1"/>
    <property type="molecule type" value="Genomic_DNA"/>
</dbReference>
<dbReference type="PANTHER" id="PTHR10041:SF5">
    <property type="entry name" value="LEUCINE-RICH COLIPASE-LIKE PROTEIN 1"/>
    <property type="match status" value="1"/>
</dbReference>
<dbReference type="GO" id="GO:0008047">
    <property type="term" value="F:enzyme activator activity"/>
    <property type="evidence" value="ECO:0007669"/>
    <property type="project" value="InterPro"/>
</dbReference>
<keyword evidence="2" id="KW-1185">Reference proteome</keyword>
<dbReference type="PANTHER" id="PTHR10041">
    <property type="entry name" value="COLIPASE"/>
    <property type="match status" value="1"/>
</dbReference>
<accession>A0A6S7FRF6</accession>
<evidence type="ECO:0000313" key="2">
    <source>
        <dbReference type="Proteomes" id="UP001152795"/>
    </source>
</evidence>